<evidence type="ECO:0000313" key="1">
    <source>
        <dbReference type="EMBL" id="GMT12730.1"/>
    </source>
</evidence>
<evidence type="ECO:0000313" key="2">
    <source>
        <dbReference type="Proteomes" id="UP001432322"/>
    </source>
</evidence>
<dbReference type="Proteomes" id="UP001432322">
    <property type="component" value="Unassembled WGS sequence"/>
</dbReference>
<gene>
    <name evidence="1" type="ORF">PFISCL1PPCAC_4027</name>
</gene>
<sequence>AWFGRHFFFGAVSRQINKRDLYTFHDMKSACEAVDRTKAYLVWPFYRMVDALNDKSKGGVPVKYISNVHYFLLYRDDCNDIRMNTEGFLRFAEPLSHRLQLFARDIRMLTPLTSDERERGTHIFVPGPIGRKARAEFAAKLYPAAVTSASWETYTKELREACPAGRISEITRLGTEFDRDGDWESSFFDVCKEINDKCVAVTSPGDFNSHDQETLIAQHMRLSGKSQKHKPLELKSAVIVKRAFEETTRRILSM</sequence>
<dbReference type="AlphaFoldDB" id="A0AAV5V2M1"/>
<keyword evidence="2" id="KW-1185">Reference proteome</keyword>
<protein>
    <submittedName>
        <fullName evidence="1">Uncharacterized protein</fullName>
    </submittedName>
</protein>
<reference evidence="1" key="1">
    <citation type="submission" date="2023-10" db="EMBL/GenBank/DDBJ databases">
        <title>Genome assembly of Pristionchus species.</title>
        <authorList>
            <person name="Yoshida K."/>
            <person name="Sommer R.J."/>
        </authorList>
    </citation>
    <scope>NUCLEOTIDE SEQUENCE</scope>
    <source>
        <strain evidence="1">RS5133</strain>
    </source>
</reference>
<dbReference type="EMBL" id="BTSY01000002">
    <property type="protein sequence ID" value="GMT12730.1"/>
    <property type="molecule type" value="Genomic_DNA"/>
</dbReference>
<feature type="non-terminal residue" evidence="1">
    <location>
        <position position="254"/>
    </location>
</feature>
<feature type="non-terminal residue" evidence="1">
    <location>
        <position position="1"/>
    </location>
</feature>
<organism evidence="1 2">
    <name type="scientific">Pristionchus fissidentatus</name>
    <dbReference type="NCBI Taxonomy" id="1538716"/>
    <lineage>
        <taxon>Eukaryota</taxon>
        <taxon>Metazoa</taxon>
        <taxon>Ecdysozoa</taxon>
        <taxon>Nematoda</taxon>
        <taxon>Chromadorea</taxon>
        <taxon>Rhabditida</taxon>
        <taxon>Rhabditina</taxon>
        <taxon>Diplogasteromorpha</taxon>
        <taxon>Diplogasteroidea</taxon>
        <taxon>Neodiplogasteridae</taxon>
        <taxon>Pristionchus</taxon>
    </lineage>
</organism>
<comment type="caution">
    <text evidence="1">The sequence shown here is derived from an EMBL/GenBank/DDBJ whole genome shotgun (WGS) entry which is preliminary data.</text>
</comment>
<name>A0AAV5V2M1_9BILA</name>
<accession>A0AAV5V2M1</accession>
<proteinExistence type="predicted"/>